<keyword evidence="1" id="KW-0472">Membrane</keyword>
<evidence type="ECO:0000256" key="1">
    <source>
        <dbReference type="SAM" id="Phobius"/>
    </source>
</evidence>
<sequence>MFPLRPHPYAREIRISVRIRPRLCFCWLKFNYKPDRLLMVYYGCSLLNTSRLCREFLEYFLIYRHFNSQKNFWFFLGVMSENSGGAFQGLKRAIEGPTIFFLSFFTKFFIVSSHYSDWELSVNTTVVTMIVKGNCISAACLFSCCSRIYIEDSALFWVGPLMDGHTHNNLATIRCRSNSQIITYIFVKILVTLLYFYFHLRVEN</sequence>
<accession>A0ABN8VN95</accession>
<evidence type="ECO:0000313" key="3">
    <source>
        <dbReference type="Proteomes" id="UP001152964"/>
    </source>
</evidence>
<dbReference type="EMBL" id="OX291495">
    <property type="protein sequence ID" value="CAI1947265.1"/>
    <property type="molecule type" value="Genomic_DNA"/>
</dbReference>
<name>A0ABN8VN95_SACEU</name>
<feature type="transmembrane region" description="Helical" evidence="1">
    <location>
        <begin position="181"/>
        <end position="198"/>
    </location>
</feature>
<proteinExistence type="predicted"/>
<keyword evidence="1" id="KW-1133">Transmembrane helix</keyword>
<gene>
    <name evidence="2" type="primary">U6500E00920</name>
    <name evidence="2" type="ORF">SEUBUCD650_0E00920</name>
</gene>
<evidence type="ECO:0000313" key="2">
    <source>
        <dbReference type="EMBL" id="CAI1947265.1"/>
    </source>
</evidence>
<reference evidence="2" key="1">
    <citation type="submission" date="2022-08" db="EMBL/GenBank/DDBJ databases">
        <authorList>
            <person name="Byrne P K."/>
        </authorList>
    </citation>
    <scope>NUCLEOTIDE SEQUENCE</scope>
    <source>
        <strain evidence="2">UCD650</strain>
    </source>
</reference>
<protein>
    <submittedName>
        <fullName evidence="2">Uncharacterized protein</fullName>
    </submittedName>
</protein>
<organism evidence="2 3">
    <name type="scientific">Saccharomyces eubayanus</name>
    <name type="common">Yeast</name>
    <dbReference type="NCBI Taxonomy" id="1080349"/>
    <lineage>
        <taxon>Eukaryota</taxon>
        <taxon>Fungi</taxon>
        <taxon>Dikarya</taxon>
        <taxon>Ascomycota</taxon>
        <taxon>Saccharomycotina</taxon>
        <taxon>Saccharomycetes</taxon>
        <taxon>Saccharomycetales</taxon>
        <taxon>Saccharomycetaceae</taxon>
        <taxon>Saccharomyces</taxon>
    </lineage>
</organism>
<keyword evidence="3" id="KW-1185">Reference proteome</keyword>
<dbReference type="Proteomes" id="UP001152964">
    <property type="component" value="Chromosome 5"/>
</dbReference>
<keyword evidence="1" id="KW-0812">Transmembrane</keyword>